<proteinExistence type="predicted"/>
<gene>
    <name evidence="2" type="ORF">ABWK59_04635</name>
</gene>
<dbReference type="PANTHER" id="PTHR33824">
    <property type="entry name" value="POLYKETIDE CYCLASE/DEHYDRASE AND LIPID TRANSPORT SUPERFAMILY PROTEIN"/>
    <property type="match status" value="1"/>
</dbReference>
<dbReference type="InterPro" id="IPR023393">
    <property type="entry name" value="START-like_dom_sf"/>
</dbReference>
<accession>A0AAU8JSC6</accession>
<dbReference type="Gene3D" id="3.30.530.20">
    <property type="match status" value="1"/>
</dbReference>
<evidence type="ECO:0000259" key="1">
    <source>
        <dbReference type="Pfam" id="PF03364"/>
    </source>
</evidence>
<protein>
    <submittedName>
        <fullName evidence="2">SRPBCC family protein</fullName>
    </submittedName>
</protein>
<organism evidence="2">
    <name type="scientific">Kitasatospora camelliae</name>
    <dbReference type="NCBI Taxonomy" id="3156397"/>
    <lineage>
        <taxon>Bacteria</taxon>
        <taxon>Bacillati</taxon>
        <taxon>Actinomycetota</taxon>
        <taxon>Actinomycetes</taxon>
        <taxon>Kitasatosporales</taxon>
        <taxon>Streptomycetaceae</taxon>
        <taxon>Kitasatospora</taxon>
    </lineage>
</organism>
<dbReference type="InterPro" id="IPR047137">
    <property type="entry name" value="ORF3"/>
</dbReference>
<dbReference type="CDD" id="cd07817">
    <property type="entry name" value="SRPBCC_8"/>
    <property type="match status" value="1"/>
</dbReference>
<name>A0AAU8JSC6_9ACTN</name>
<reference evidence="2" key="1">
    <citation type="submission" date="2024-06" db="EMBL/GenBank/DDBJ databases">
        <title>The genome sequences of Kitasatospora sp. strain HUAS MG31.</title>
        <authorList>
            <person name="Mo P."/>
        </authorList>
    </citation>
    <scope>NUCLEOTIDE SEQUENCE</scope>
    <source>
        <strain evidence="2">HUAS MG31</strain>
    </source>
</reference>
<dbReference type="AlphaFoldDB" id="A0AAU8JSC6"/>
<dbReference type="EMBL" id="CP159872">
    <property type="protein sequence ID" value="XCM78267.1"/>
    <property type="molecule type" value="Genomic_DNA"/>
</dbReference>
<sequence length="145" mass="16628">MTTVQESIAVDVPLDTAYHQWTQSEDFPSFREGVEEVRRIDDRHNHWRIRSNGGTREFDTEIIDQAVDDHVAWCTVAGHVYEAGAVSFYRIDPTHTRVMLAIDRVPEDNTETTTDLSGMLDLRVRGDLRRFKRFVEHRGDPGTGG</sequence>
<dbReference type="InterPro" id="IPR005031">
    <property type="entry name" value="COQ10_START"/>
</dbReference>
<evidence type="ECO:0000313" key="2">
    <source>
        <dbReference type="EMBL" id="XCM78267.1"/>
    </source>
</evidence>
<feature type="domain" description="Coenzyme Q-binding protein COQ10 START" evidence="1">
    <location>
        <begin position="10"/>
        <end position="130"/>
    </location>
</feature>
<dbReference type="RefSeq" id="WP_354638024.1">
    <property type="nucleotide sequence ID" value="NZ_CP159872.1"/>
</dbReference>
<dbReference type="SUPFAM" id="SSF55961">
    <property type="entry name" value="Bet v1-like"/>
    <property type="match status" value="1"/>
</dbReference>
<dbReference type="KEGG" id="kcm:ABWK59_04635"/>
<dbReference type="Pfam" id="PF03364">
    <property type="entry name" value="Polyketide_cyc"/>
    <property type="match status" value="1"/>
</dbReference>
<dbReference type="PANTHER" id="PTHR33824:SF7">
    <property type="entry name" value="POLYKETIDE CYCLASE_DEHYDRASE AND LIPID TRANSPORT SUPERFAMILY PROTEIN"/>
    <property type="match status" value="1"/>
</dbReference>